<dbReference type="EMBL" id="PVTZ01000015">
    <property type="protein sequence ID" value="PRZ12281.1"/>
    <property type="molecule type" value="Genomic_DNA"/>
</dbReference>
<evidence type="ECO:0000259" key="1">
    <source>
        <dbReference type="Pfam" id="PF14480"/>
    </source>
</evidence>
<evidence type="ECO:0000313" key="3">
    <source>
        <dbReference type="Proteomes" id="UP000238836"/>
    </source>
</evidence>
<organism evidence="2 3">
    <name type="scientific">Laceyella sediminis</name>
    <dbReference type="NCBI Taxonomy" id="573074"/>
    <lineage>
        <taxon>Bacteria</taxon>
        <taxon>Bacillati</taxon>
        <taxon>Bacillota</taxon>
        <taxon>Bacilli</taxon>
        <taxon>Bacillales</taxon>
        <taxon>Thermoactinomycetaceae</taxon>
        <taxon>Laceyella</taxon>
    </lineage>
</organism>
<accession>A0ABX5ENN0</accession>
<name>A0ABX5ENN0_9BACL</name>
<protein>
    <submittedName>
        <fullName evidence="2">DNA polymerase III PolC-type</fullName>
    </submittedName>
</protein>
<dbReference type="Proteomes" id="UP000238836">
    <property type="component" value="Unassembled WGS sequence"/>
</dbReference>
<reference evidence="2 3" key="1">
    <citation type="submission" date="2018-03" db="EMBL/GenBank/DDBJ databases">
        <title>Genomic Encyclopedia of Archaeal and Bacterial Type Strains, Phase II (KMG-II): from individual species to whole genera.</title>
        <authorList>
            <person name="Goeker M."/>
        </authorList>
    </citation>
    <scope>NUCLEOTIDE SEQUENCE [LARGE SCALE GENOMIC DNA]</scope>
    <source>
        <strain evidence="2 3">RHA1</strain>
    </source>
</reference>
<proteinExistence type="predicted"/>
<comment type="caution">
    <text evidence="2">The sequence shown here is derived from an EMBL/GenBank/DDBJ whole genome shotgun (WGS) entry which is preliminary data.</text>
</comment>
<feature type="domain" description="DNA polymerase III PolC-type N-terminal" evidence="1">
    <location>
        <begin position="9"/>
        <end position="77"/>
    </location>
</feature>
<evidence type="ECO:0000313" key="2">
    <source>
        <dbReference type="EMBL" id="PRZ12281.1"/>
    </source>
</evidence>
<dbReference type="InterPro" id="IPR028112">
    <property type="entry name" value="DNA_PolC-type_N_I"/>
</dbReference>
<keyword evidence="3" id="KW-1185">Reference proteome</keyword>
<gene>
    <name evidence="2" type="ORF">CLV36_11546</name>
</gene>
<sequence length="174" mass="20933">MDQGRKALRQLFTEVGLPPEWLERELAHARIKEVQVDQAKRTWHVHLHAGEPLEPEIWQTLQQRVRQHFEPEVKVSFFFQYDRLNHEVVLAKYRFWIQKWIEQAHTPAAATWFGQAEWRVERQQIEVVFANPAVWQMARERELDSLIAKYYRRITGQEVPVRLTFRGERGTDHP</sequence>
<dbReference type="Pfam" id="PF14480">
    <property type="entry name" value="DNA_pol3_a_NI"/>
    <property type="match status" value="1"/>
</dbReference>
<dbReference type="RefSeq" id="WP_181353090.1">
    <property type="nucleotide sequence ID" value="NZ_PVTZ01000015.1"/>
</dbReference>